<dbReference type="EMBL" id="MRTP01000014">
    <property type="protein sequence ID" value="OMF49466.1"/>
    <property type="molecule type" value="Genomic_DNA"/>
</dbReference>
<name>A0A1R1ECB8_9BACL</name>
<organism evidence="2 3">
    <name type="scientific">Paenibacillus rhizosphaerae</name>
    <dbReference type="NCBI Taxonomy" id="297318"/>
    <lineage>
        <taxon>Bacteria</taxon>
        <taxon>Bacillati</taxon>
        <taxon>Bacillota</taxon>
        <taxon>Bacilli</taxon>
        <taxon>Bacillales</taxon>
        <taxon>Paenibacillaceae</taxon>
        <taxon>Paenibacillus</taxon>
    </lineage>
</organism>
<proteinExistence type="predicted"/>
<dbReference type="AlphaFoldDB" id="A0A1R1ECB8"/>
<evidence type="ECO:0000313" key="2">
    <source>
        <dbReference type="EMBL" id="OMF49466.1"/>
    </source>
</evidence>
<reference evidence="2 3" key="1">
    <citation type="submission" date="2016-11" db="EMBL/GenBank/DDBJ databases">
        <title>Paenibacillus species isolates.</title>
        <authorList>
            <person name="Beno S.M."/>
        </authorList>
    </citation>
    <scope>NUCLEOTIDE SEQUENCE [LARGE SCALE GENOMIC DNA]</scope>
    <source>
        <strain evidence="2 3">FSL R5-0378</strain>
    </source>
</reference>
<evidence type="ECO:0000256" key="1">
    <source>
        <dbReference type="SAM" id="Coils"/>
    </source>
</evidence>
<keyword evidence="3" id="KW-1185">Reference proteome</keyword>
<feature type="coiled-coil region" evidence="1">
    <location>
        <begin position="52"/>
        <end position="93"/>
    </location>
</feature>
<dbReference type="Proteomes" id="UP000187172">
    <property type="component" value="Unassembled WGS sequence"/>
</dbReference>
<evidence type="ECO:0000313" key="3">
    <source>
        <dbReference type="Proteomes" id="UP000187172"/>
    </source>
</evidence>
<accession>A0A1R1ECB8</accession>
<dbReference type="RefSeq" id="WP_076175439.1">
    <property type="nucleotide sequence ID" value="NZ_MRTP01000014.1"/>
</dbReference>
<sequence length="96" mass="10835">MVAKESGVALMTAIRAIRELENAGKVISFRSASRRIANTYEYVGDLIGFIENQSSEDKIQYLQSKLAELSSEKAKLEDELDQARKELSRLKRTTII</sequence>
<keyword evidence="1" id="KW-0175">Coiled coil</keyword>
<comment type="caution">
    <text evidence="2">The sequence shown here is derived from an EMBL/GenBank/DDBJ whole genome shotgun (WGS) entry which is preliminary data.</text>
</comment>
<gene>
    <name evidence="2" type="ORF">BK138_30210</name>
</gene>
<protein>
    <submittedName>
        <fullName evidence="2">Uncharacterized protein</fullName>
    </submittedName>
</protein>